<sequence>MKIQLTSWLFLSLFCTIIHLRAQDLIIKNDKTELSVQVQEITDDMVKYKPFNRQGGPLYSLRKTEIFVIIYQDGSRETFRQAQPVVGTTAYREQPRNSPPLALPVAERETASITANLPTIKSNGGYWGLSYMTPAEAFGELHGYTTEYGHYWLFGQRKTVGLLLDGAFMDFFSRDSPTYASIMLNAFFRPSASSKIYLGSGTGYAQVGVPVFDKYGNSKKTYFSDVGAKAFIGIGSFRATMMWPTLEPEGGGLLTFGFYTNPFK</sequence>
<comment type="caution">
    <text evidence="1">The sequence shown here is derived from an EMBL/GenBank/DDBJ whole genome shotgun (WGS) entry which is preliminary data.</text>
</comment>
<evidence type="ECO:0000313" key="1">
    <source>
        <dbReference type="EMBL" id="MBO0930525.1"/>
    </source>
</evidence>
<evidence type="ECO:0000313" key="2">
    <source>
        <dbReference type="Proteomes" id="UP000664795"/>
    </source>
</evidence>
<reference evidence="1 2" key="1">
    <citation type="submission" date="2021-03" db="EMBL/GenBank/DDBJ databases">
        <title>Fibrella sp. HMF5036 genome sequencing and assembly.</title>
        <authorList>
            <person name="Kang H."/>
            <person name="Kim H."/>
            <person name="Bae S."/>
            <person name="Joh K."/>
        </authorList>
    </citation>
    <scope>NUCLEOTIDE SEQUENCE [LARGE SCALE GENOMIC DNA]</scope>
    <source>
        <strain evidence="1 2">HMF5036</strain>
    </source>
</reference>
<keyword evidence="2" id="KW-1185">Reference proteome</keyword>
<organism evidence="1 2">
    <name type="scientific">Fibrella aquatilis</name>
    <dbReference type="NCBI Taxonomy" id="2817059"/>
    <lineage>
        <taxon>Bacteria</taxon>
        <taxon>Pseudomonadati</taxon>
        <taxon>Bacteroidota</taxon>
        <taxon>Cytophagia</taxon>
        <taxon>Cytophagales</taxon>
        <taxon>Spirosomataceae</taxon>
        <taxon>Fibrella</taxon>
    </lineage>
</organism>
<protein>
    <submittedName>
        <fullName evidence="1">Uncharacterized protein</fullName>
    </submittedName>
</protein>
<proteinExistence type="predicted"/>
<gene>
    <name evidence="1" type="ORF">J2I48_05940</name>
</gene>
<dbReference type="AlphaFoldDB" id="A0A939G4Z5"/>
<dbReference type="Proteomes" id="UP000664795">
    <property type="component" value="Unassembled WGS sequence"/>
</dbReference>
<accession>A0A939G4Z5</accession>
<dbReference type="RefSeq" id="WP_207334482.1">
    <property type="nucleotide sequence ID" value="NZ_JAFMYU010000003.1"/>
</dbReference>
<dbReference type="EMBL" id="JAFMYU010000003">
    <property type="protein sequence ID" value="MBO0930525.1"/>
    <property type="molecule type" value="Genomic_DNA"/>
</dbReference>
<name>A0A939G4Z5_9BACT</name>